<comment type="caution">
    <text evidence="3">The sequence shown here is derived from an EMBL/GenBank/DDBJ whole genome shotgun (WGS) entry which is preliminary data.</text>
</comment>
<feature type="signal peptide" evidence="2">
    <location>
        <begin position="1"/>
        <end position="20"/>
    </location>
</feature>
<dbReference type="AlphaFoldDB" id="A0A833QUX1"/>
<evidence type="ECO:0000313" key="3">
    <source>
        <dbReference type="EMBL" id="KAF3325628.1"/>
    </source>
</evidence>
<dbReference type="PANTHER" id="PTHR34558">
    <property type="entry name" value="EXPRESSED PROTEIN"/>
    <property type="match status" value="1"/>
</dbReference>
<gene>
    <name evidence="3" type="ORF">FCM35_KLT08708</name>
</gene>
<keyword evidence="1" id="KW-0472">Membrane</keyword>
<feature type="chain" id="PRO_5032615950" evidence="2">
    <location>
        <begin position="21"/>
        <end position="84"/>
    </location>
</feature>
<keyword evidence="1" id="KW-0812">Transmembrane</keyword>
<keyword evidence="2" id="KW-0732">Signal</keyword>
<evidence type="ECO:0000256" key="2">
    <source>
        <dbReference type="SAM" id="SignalP"/>
    </source>
</evidence>
<organism evidence="3 4">
    <name type="scientific">Carex littledalei</name>
    <dbReference type="NCBI Taxonomy" id="544730"/>
    <lineage>
        <taxon>Eukaryota</taxon>
        <taxon>Viridiplantae</taxon>
        <taxon>Streptophyta</taxon>
        <taxon>Embryophyta</taxon>
        <taxon>Tracheophyta</taxon>
        <taxon>Spermatophyta</taxon>
        <taxon>Magnoliopsida</taxon>
        <taxon>Liliopsida</taxon>
        <taxon>Poales</taxon>
        <taxon>Cyperaceae</taxon>
        <taxon>Cyperoideae</taxon>
        <taxon>Cariceae</taxon>
        <taxon>Carex</taxon>
        <taxon>Carex subgen. Euthyceras</taxon>
    </lineage>
</organism>
<accession>A0A833QUX1</accession>
<sequence>MVPFFLFLALNLMLMSEAAARTLMHTEANAPTEFELETVRHHKRPFDKSIVFAEVMLGCLAVAAALAIFAYIRVTRKRDDANKV</sequence>
<dbReference type="PANTHER" id="PTHR34558:SF9">
    <property type="entry name" value="F3L24.15 PROTEIN"/>
    <property type="match status" value="1"/>
</dbReference>
<protein>
    <submittedName>
        <fullName evidence="3">Uncharacterized protein</fullName>
    </submittedName>
</protein>
<keyword evidence="1" id="KW-1133">Transmembrane helix</keyword>
<reference evidence="3" key="1">
    <citation type="submission" date="2020-01" db="EMBL/GenBank/DDBJ databases">
        <title>Genome sequence of Kobresia littledalei, the first chromosome-level genome in the family Cyperaceae.</title>
        <authorList>
            <person name="Qu G."/>
        </authorList>
    </citation>
    <scope>NUCLEOTIDE SEQUENCE</scope>
    <source>
        <strain evidence="3">C.B.Clarke</strain>
        <tissue evidence="3">Leaf</tissue>
    </source>
</reference>
<dbReference type="EMBL" id="SWLB01000019">
    <property type="protein sequence ID" value="KAF3325628.1"/>
    <property type="molecule type" value="Genomic_DNA"/>
</dbReference>
<keyword evidence="4" id="KW-1185">Reference proteome</keyword>
<feature type="transmembrane region" description="Helical" evidence="1">
    <location>
        <begin position="50"/>
        <end position="72"/>
    </location>
</feature>
<proteinExistence type="predicted"/>
<evidence type="ECO:0000256" key="1">
    <source>
        <dbReference type="SAM" id="Phobius"/>
    </source>
</evidence>
<dbReference type="Proteomes" id="UP000623129">
    <property type="component" value="Unassembled WGS sequence"/>
</dbReference>
<evidence type="ECO:0000313" key="4">
    <source>
        <dbReference type="Proteomes" id="UP000623129"/>
    </source>
</evidence>
<name>A0A833QUX1_9POAL</name>